<dbReference type="Proteomes" id="UP000294829">
    <property type="component" value="Unassembled WGS sequence"/>
</dbReference>
<evidence type="ECO:0000313" key="3">
    <source>
        <dbReference type="Proteomes" id="UP000294829"/>
    </source>
</evidence>
<feature type="domain" description="Nucleotidyl transferase" evidence="1">
    <location>
        <begin position="2"/>
        <end position="124"/>
    </location>
</feature>
<sequence length="238" mass="26098">MKAMLLAAGRGTRMMPLTENCPKPLLKVRGRPLIVWHILNLVKAGITEIVINHAYLGDMIEQTLGDGSQFGASISYSAESEALETAGGIANALHLLGEHPFVAIAADIYCPHFDFSECLNTLEDNDMWGNPHPHDKRDVAWLYMVKNPAHHPQGDFAVHLLGLTKEGEPRYTFSGIGVYRPEMFASIRPGESAKLVTLLHDYADRGQLGGEVIQCAWTDVGTPERLAELNKPLASSKT</sequence>
<dbReference type="InterPro" id="IPR050486">
    <property type="entry name" value="Mannose-1P_guanyltransferase"/>
</dbReference>
<dbReference type="AlphaFoldDB" id="A0A4R5W029"/>
<dbReference type="Gene3D" id="3.90.550.10">
    <property type="entry name" value="Spore Coat Polysaccharide Biosynthesis Protein SpsA, Chain A"/>
    <property type="match status" value="1"/>
</dbReference>
<accession>A0A4R5W029</accession>
<dbReference type="Pfam" id="PF00483">
    <property type="entry name" value="NTP_transferase"/>
    <property type="match status" value="1"/>
</dbReference>
<name>A0A4R5W029_9BURK</name>
<comment type="caution">
    <text evidence="2">The sequence shown here is derived from an EMBL/GenBank/DDBJ whole genome shotgun (WGS) entry which is preliminary data.</text>
</comment>
<dbReference type="InterPro" id="IPR005835">
    <property type="entry name" value="NTP_transferase_dom"/>
</dbReference>
<organism evidence="2 3">
    <name type="scientific">Sapientia aquatica</name>
    <dbReference type="NCBI Taxonomy" id="1549640"/>
    <lineage>
        <taxon>Bacteria</taxon>
        <taxon>Pseudomonadati</taxon>
        <taxon>Pseudomonadota</taxon>
        <taxon>Betaproteobacteria</taxon>
        <taxon>Burkholderiales</taxon>
        <taxon>Oxalobacteraceae</taxon>
        <taxon>Sapientia</taxon>
    </lineage>
</organism>
<dbReference type="PANTHER" id="PTHR22572">
    <property type="entry name" value="SUGAR-1-PHOSPHATE GUANYL TRANSFERASE"/>
    <property type="match status" value="1"/>
</dbReference>
<dbReference type="RefSeq" id="WP_133329046.1">
    <property type="nucleotide sequence ID" value="NZ_SMYL01000006.1"/>
</dbReference>
<dbReference type="GO" id="GO:0016740">
    <property type="term" value="F:transferase activity"/>
    <property type="evidence" value="ECO:0007669"/>
    <property type="project" value="UniProtKB-KW"/>
</dbReference>
<reference evidence="2 3" key="1">
    <citation type="submission" date="2019-03" db="EMBL/GenBank/DDBJ databases">
        <title>Sapientia aquatica gen. nov., sp. nov., isolated from a crater lake.</title>
        <authorList>
            <person name="Felfoldi T."/>
            <person name="Szabo A."/>
            <person name="Toth E."/>
            <person name="Schumann P."/>
            <person name="Keki Z."/>
            <person name="Marialigeti K."/>
            <person name="Mathe I."/>
        </authorList>
    </citation>
    <scope>NUCLEOTIDE SEQUENCE [LARGE SCALE GENOMIC DNA]</scope>
    <source>
        <strain evidence="2 3">SA-152</strain>
    </source>
</reference>
<evidence type="ECO:0000313" key="2">
    <source>
        <dbReference type="EMBL" id="TDK65260.1"/>
    </source>
</evidence>
<dbReference type="CDD" id="cd06422">
    <property type="entry name" value="NTP_transferase_like_1"/>
    <property type="match status" value="1"/>
</dbReference>
<dbReference type="SUPFAM" id="SSF53448">
    <property type="entry name" value="Nucleotide-diphospho-sugar transferases"/>
    <property type="match status" value="1"/>
</dbReference>
<keyword evidence="2" id="KW-0808">Transferase</keyword>
<protein>
    <submittedName>
        <fullName evidence="2">Nucleotidyltransferase family protein</fullName>
    </submittedName>
</protein>
<evidence type="ECO:0000259" key="1">
    <source>
        <dbReference type="Pfam" id="PF00483"/>
    </source>
</evidence>
<gene>
    <name evidence="2" type="ORF">E2I14_12610</name>
</gene>
<dbReference type="OrthoDB" id="9788272at2"/>
<dbReference type="EMBL" id="SMYL01000006">
    <property type="protein sequence ID" value="TDK65260.1"/>
    <property type="molecule type" value="Genomic_DNA"/>
</dbReference>
<keyword evidence="3" id="KW-1185">Reference proteome</keyword>
<proteinExistence type="predicted"/>
<dbReference type="InterPro" id="IPR054790">
    <property type="entry name" value="MurU"/>
</dbReference>
<dbReference type="InterPro" id="IPR029044">
    <property type="entry name" value="Nucleotide-diphossugar_trans"/>
</dbReference>
<dbReference type="NCBIfam" id="NF045761">
    <property type="entry name" value="NAMPUrTaseMurU"/>
    <property type="match status" value="1"/>
</dbReference>